<dbReference type="InterPro" id="IPR013099">
    <property type="entry name" value="K_chnl_dom"/>
</dbReference>
<dbReference type="Proteomes" id="UP000199519">
    <property type="component" value="Unassembled WGS sequence"/>
</dbReference>
<keyword evidence="2" id="KW-0472">Membrane</keyword>
<evidence type="ECO:0000259" key="3">
    <source>
        <dbReference type="PROSITE" id="PS51201"/>
    </source>
</evidence>
<dbReference type="EMBL" id="FOHG01000053">
    <property type="protein sequence ID" value="SET25986.1"/>
    <property type="molecule type" value="Genomic_DNA"/>
</dbReference>
<evidence type="ECO:0000313" key="5">
    <source>
        <dbReference type="EMBL" id="SET25986.1"/>
    </source>
</evidence>
<dbReference type="Pfam" id="PF07885">
    <property type="entry name" value="Ion_trans_2"/>
    <property type="match status" value="1"/>
</dbReference>
<dbReference type="Gene3D" id="1.10.287.70">
    <property type="match status" value="1"/>
</dbReference>
<dbReference type="InterPro" id="IPR036721">
    <property type="entry name" value="RCK_C_sf"/>
</dbReference>
<dbReference type="EMBL" id="FNBJ01000068">
    <property type="protein sequence ID" value="SDG24024.1"/>
    <property type="molecule type" value="Genomic_DNA"/>
</dbReference>
<evidence type="ECO:0000313" key="6">
    <source>
        <dbReference type="Proteomes" id="UP000198612"/>
    </source>
</evidence>
<organism evidence="5 6">
    <name type="scientific">Halanaerobium congolense</name>
    <dbReference type="NCBI Taxonomy" id="54121"/>
    <lineage>
        <taxon>Bacteria</taxon>
        <taxon>Bacillati</taxon>
        <taxon>Bacillota</taxon>
        <taxon>Clostridia</taxon>
        <taxon>Halanaerobiales</taxon>
        <taxon>Halanaerobiaceae</taxon>
        <taxon>Halanaerobium</taxon>
    </lineage>
</organism>
<feature type="transmembrane region" description="Helical" evidence="2">
    <location>
        <begin position="21"/>
        <end position="40"/>
    </location>
</feature>
<dbReference type="InterPro" id="IPR050721">
    <property type="entry name" value="Trk_Ktr_HKT_K-transport"/>
</dbReference>
<feature type="transmembrane region" description="Helical" evidence="2">
    <location>
        <begin position="74"/>
        <end position="99"/>
    </location>
</feature>
<keyword evidence="2" id="KW-0812">Transmembrane</keyword>
<reference evidence="6 7" key="1">
    <citation type="submission" date="2016-10" db="EMBL/GenBank/DDBJ databases">
        <authorList>
            <person name="Varghese N."/>
            <person name="Submissions S."/>
        </authorList>
    </citation>
    <scope>NUCLEOTIDE SEQUENCE [LARGE SCALE GENOMIC DNA]</scope>
    <source>
        <strain evidence="4 7">WG2</strain>
        <strain evidence="5 6">WG5</strain>
    </source>
</reference>
<proteinExistence type="predicted"/>
<keyword evidence="5" id="KW-0406">Ion transport</keyword>
<keyword evidence="5" id="KW-0813">Transport</keyword>
<dbReference type="GO" id="GO:0005886">
    <property type="term" value="C:plasma membrane"/>
    <property type="evidence" value="ECO:0007669"/>
    <property type="project" value="UniProtKB-SubCell"/>
</dbReference>
<dbReference type="AlphaFoldDB" id="A0A1I0D3E5"/>
<feature type="domain" description="RCK N-terminal" evidence="3">
    <location>
        <begin position="119"/>
        <end position="242"/>
    </location>
</feature>
<gene>
    <name evidence="4" type="ORF">SAMN04488598_1688</name>
    <name evidence="5" type="ORF">SAMN04515652_1538</name>
</gene>
<evidence type="ECO:0000256" key="1">
    <source>
        <dbReference type="ARBA" id="ARBA00004651"/>
    </source>
</evidence>
<dbReference type="Gene3D" id="3.40.50.720">
    <property type="entry name" value="NAD(P)-binding Rossmann-like Domain"/>
    <property type="match status" value="1"/>
</dbReference>
<dbReference type="InterPro" id="IPR036291">
    <property type="entry name" value="NAD(P)-bd_dom_sf"/>
</dbReference>
<dbReference type="InterPro" id="IPR003148">
    <property type="entry name" value="RCK_N"/>
</dbReference>
<evidence type="ECO:0000256" key="2">
    <source>
        <dbReference type="SAM" id="Phobius"/>
    </source>
</evidence>
<protein>
    <submittedName>
        <fullName evidence="5">Voltage-gated potassium channel</fullName>
    </submittedName>
</protein>
<keyword evidence="5" id="KW-0407">Ion channel</keyword>
<dbReference type="GO" id="GO:0006813">
    <property type="term" value="P:potassium ion transport"/>
    <property type="evidence" value="ECO:0007669"/>
    <property type="project" value="InterPro"/>
</dbReference>
<keyword evidence="7" id="KW-1185">Reference proteome</keyword>
<sequence>MKEKIKKYINIITYYFNYYSISLLFLSLLALIFVLTIILVGTSEFESIGSALWWLIITLITTEPGYADVYPQTALGFVIQLLTIVLGVGIFGTFIAKILSVFSINIRKRELGEMTIHHRNHIIICGYSEKTNTIIRQLLNEPNESKFYNNIVLVANIERNPYLDYNKVDFVKGPIDDKLTLKNAGIENANAVIILNEDNDDSTTALAALIIRALNRKAHIVAEASDAENKDYFINAGVDKVIINNDISSQLIVRTALYGNTSDIINELLNNEIGNEIYVGSIKEKDIGKNYLEIFEKYKNEKDISVIGIKKEFEDESKVTLNPDKEYIIKPKDQIIYIGKNKKIGFYHKLLNKLI</sequence>
<dbReference type="PANTHER" id="PTHR43833">
    <property type="entry name" value="POTASSIUM CHANNEL PROTEIN 2-RELATED-RELATED"/>
    <property type="match status" value="1"/>
</dbReference>
<dbReference type="InterPro" id="IPR010420">
    <property type="entry name" value="CASTOR/POLLUX/SYM8_dom"/>
</dbReference>
<dbReference type="Pfam" id="PF02254">
    <property type="entry name" value="TrkA_N"/>
    <property type="match status" value="1"/>
</dbReference>
<dbReference type="Gene3D" id="3.30.70.1450">
    <property type="entry name" value="Regulator of K+ conductance, C-terminal domain"/>
    <property type="match status" value="1"/>
</dbReference>
<evidence type="ECO:0000313" key="4">
    <source>
        <dbReference type="EMBL" id="SDG24024.1"/>
    </source>
</evidence>
<dbReference type="GO" id="GO:0034220">
    <property type="term" value="P:monoatomic ion transmembrane transport"/>
    <property type="evidence" value="ECO:0007669"/>
    <property type="project" value="UniProtKB-KW"/>
</dbReference>
<dbReference type="Pfam" id="PF06241">
    <property type="entry name" value="Castor_Poll_mid"/>
    <property type="match status" value="1"/>
</dbReference>
<dbReference type="SUPFAM" id="SSF51735">
    <property type="entry name" value="NAD(P)-binding Rossmann-fold domains"/>
    <property type="match status" value="1"/>
</dbReference>
<dbReference type="SUPFAM" id="SSF81324">
    <property type="entry name" value="Voltage-gated potassium channels"/>
    <property type="match status" value="1"/>
</dbReference>
<comment type="subcellular location">
    <subcellularLocation>
        <location evidence="1">Cell membrane</location>
        <topology evidence="1">Multi-pass membrane protein</topology>
    </subcellularLocation>
</comment>
<accession>A0A1I0D3E5</accession>
<dbReference type="Proteomes" id="UP000198612">
    <property type="component" value="Unassembled WGS sequence"/>
</dbReference>
<dbReference type="PANTHER" id="PTHR43833:SF9">
    <property type="entry name" value="POTASSIUM CHANNEL PROTEIN YUGO-RELATED"/>
    <property type="match status" value="1"/>
</dbReference>
<dbReference type="RefSeq" id="WP_089720970.1">
    <property type="nucleotide sequence ID" value="NZ_FNBJ01000068.1"/>
</dbReference>
<evidence type="ECO:0000313" key="7">
    <source>
        <dbReference type="Proteomes" id="UP000199519"/>
    </source>
</evidence>
<dbReference type="PROSITE" id="PS51201">
    <property type="entry name" value="RCK_N"/>
    <property type="match status" value="1"/>
</dbReference>
<keyword evidence="2" id="KW-1133">Transmembrane helix</keyword>
<name>A0A1I0D3E5_9FIRM</name>